<proteinExistence type="predicted"/>
<keyword evidence="2" id="KW-1185">Reference proteome</keyword>
<protein>
    <submittedName>
        <fullName evidence="1">Uncharacterized protein</fullName>
    </submittedName>
</protein>
<gene>
    <name evidence="1" type="ORF">AAFH49_21320</name>
</gene>
<dbReference type="EMBL" id="JBCEVZ010000094">
    <property type="protein sequence ID" value="MEL5996765.1"/>
    <property type="molecule type" value="Genomic_DNA"/>
</dbReference>
<dbReference type="Proteomes" id="UP001479606">
    <property type="component" value="Unassembled WGS sequence"/>
</dbReference>
<name>A0ABU9M1H8_9BACT</name>
<accession>A0ABU9M1H8</accession>
<dbReference type="RefSeq" id="WP_342301378.1">
    <property type="nucleotide sequence ID" value="NZ_JBCEVZ010000094.1"/>
</dbReference>
<evidence type="ECO:0000313" key="2">
    <source>
        <dbReference type="Proteomes" id="UP001479606"/>
    </source>
</evidence>
<reference evidence="1 2" key="1">
    <citation type="journal article" date="2018" name="Arch. Microbiol.">
        <title>Hymenobacter segetis sp. nov., isolated from soil.</title>
        <authorList>
            <person name="Ten L.N."/>
            <person name="Lim S.J."/>
            <person name="Kim B.O."/>
            <person name="Kang I.K."/>
            <person name="Jung H.Y."/>
        </authorList>
    </citation>
    <scope>NUCLEOTIDE SEQUENCE [LARGE SCALE GENOMIC DNA]</scope>
    <source>
        <strain evidence="1 2">S7-3-11</strain>
    </source>
</reference>
<feature type="non-terminal residue" evidence="1">
    <location>
        <position position="1"/>
    </location>
</feature>
<sequence>IFLPTPPAGFFLPADFCLGDEAATDPAVRSRMAHSESLLKGPTVQEVRIVGTSADRDERFAETAFAIVHACDVLLVACTQADYNAALNLDSTAPLARGGSAETLQYAHAEHKPAIVLLVDAPGTTARLPIKLVKPLA</sequence>
<organism evidence="1 2">
    <name type="scientific">Hymenobacter segetis</name>
    <dbReference type="NCBI Taxonomy" id="2025509"/>
    <lineage>
        <taxon>Bacteria</taxon>
        <taxon>Pseudomonadati</taxon>
        <taxon>Bacteroidota</taxon>
        <taxon>Cytophagia</taxon>
        <taxon>Cytophagales</taxon>
        <taxon>Hymenobacteraceae</taxon>
        <taxon>Hymenobacter</taxon>
    </lineage>
</organism>
<evidence type="ECO:0000313" key="1">
    <source>
        <dbReference type="EMBL" id="MEL5996765.1"/>
    </source>
</evidence>
<comment type="caution">
    <text evidence="1">The sequence shown here is derived from an EMBL/GenBank/DDBJ whole genome shotgun (WGS) entry which is preliminary data.</text>
</comment>